<protein>
    <submittedName>
        <fullName evidence="2">Uncharacterized protein</fullName>
    </submittedName>
</protein>
<name>A0ABR7DCF4_9CLOT</name>
<keyword evidence="1" id="KW-0812">Transmembrane</keyword>
<evidence type="ECO:0000313" key="2">
    <source>
        <dbReference type="EMBL" id="MBC5628872.1"/>
    </source>
</evidence>
<evidence type="ECO:0000313" key="3">
    <source>
        <dbReference type="Proteomes" id="UP000596929"/>
    </source>
</evidence>
<keyword evidence="1" id="KW-0472">Membrane</keyword>
<evidence type="ECO:0000256" key="1">
    <source>
        <dbReference type="SAM" id="Phobius"/>
    </source>
</evidence>
<keyword evidence="1" id="KW-1133">Transmembrane helix</keyword>
<dbReference type="RefSeq" id="WP_186859808.1">
    <property type="nucleotide sequence ID" value="NZ_JACOOO010000015.1"/>
</dbReference>
<organism evidence="2 3">
    <name type="scientific">Clostridium hominis</name>
    <dbReference type="NCBI Taxonomy" id="2763036"/>
    <lineage>
        <taxon>Bacteria</taxon>
        <taxon>Bacillati</taxon>
        <taxon>Bacillota</taxon>
        <taxon>Clostridia</taxon>
        <taxon>Eubacteriales</taxon>
        <taxon>Clostridiaceae</taxon>
        <taxon>Clostridium</taxon>
    </lineage>
</organism>
<feature type="transmembrane region" description="Helical" evidence="1">
    <location>
        <begin position="26"/>
        <end position="45"/>
    </location>
</feature>
<feature type="transmembrane region" description="Helical" evidence="1">
    <location>
        <begin position="51"/>
        <end position="68"/>
    </location>
</feature>
<gene>
    <name evidence="2" type="ORF">H8S20_08210</name>
</gene>
<comment type="caution">
    <text evidence="2">The sequence shown here is derived from an EMBL/GenBank/DDBJ whole genome shotgun (WGS) entry which is preliminary data.</text>
</comment>
<reference evidence="2 3" key="1">
    <citation type="submission" date="2020-08" db="EMBL/GenBank/DDBJ databases">
        <title>Genome public.</title>
        <authorList>
            <person name="Liu C."/>
            <person name="Sun Q."/>
        </authorList>
    </citation>
    <scope>NUCLEOTIDE SEQUENCE [LARGE SCALE GENOMIC DNA]</scope>
    <source>
        <strain evidence="2 3">NSJ-6</strain>
    </source>
</reference>
<dbReference type="Proteomes" id="UP000596929">
    <property type="component" value="Unassembled WGS sequence"/>
</dbReference>
<dbReference type="EMBL" id="JACOOO010000015">
    <property type="protein sequence ID" value="MBC5628872.1"/>
    <property type="molecule type" value="Genomic_DNA"/>
</dbReference>
<proteinExistence type="predicted"/>
<sequence>MMQWYYMKCPRCKGHNTYRKINYKQFIKRFAILTILVIIFTILSILYLWPAIILVPLVIFGALWSCLIGKKDRTVTFKCRHCKKIFEVPNYNNRQVIKSIYGD</sequence>
<keyword evidence="3" id="KW-1185">Reference proteome</keyword>
<accession>A0ABR7DCF4</accession>